<dbReference type="PANTHER" id="PTHR21567">
    <property type="entry name" value="CLASP"/>
    <property type="match status" value="1"/>
</dbReference>
<comment type="subcellular location">
    <subcellularLocation>
        <location evidence="1">Cytoplasm</location>
        <location evidence="1">Cytoskeleton</location>
        <location evidence="1">Spindle</location>
    </subcellularLocation>
</comment>
<reference evidence="9 10" key="1">
    <citation type="journal article" date="2022" name="DNA Res.">
        <title>Genome analysis of five recently described species of the CUG-Ser clade uncovers Candida theae as a new hybrid lineage with pathogenic potential in the Candida parapsilosis species complex.</title>
        <authorList>
            <person name="Mixao V."/>
            <person name="Del Olmo V."/>
            <person name="Hegedusova E."/>
            <person name="Saus E."/>
            <person name="Pryszcz L."/>
            <person name="Cillingova A."/>
            <person name="Nosek J."/>
            <person name="Gabaldon T."/>
        </authorList>
    </citation>
    <scope>NUCLEOTIDE SEQUENCE [LARGE SCALE GENOMIC DNA]</scope>
    <source>
        <strain evidence="9 10">CBS 12239</strain>
    </source>
</reference>
<evidence type="ECO:0000256" key="1">
    <source>
        <dbReference type="ARBA" id="ARBA00004186"/>
    </source>
</evidence>
<dbReference type="GO" id="GO:0090307">
    <property type="term" value="P:mitotic spindle assembly"/>
    <property type="evidence" value="ECO:0007669"/>
    <property type="project" value="TreeGrafter"/>
</dbReference>
<proteinExistence type="inferred from homology"/>
<keyword evidence="6" id="KW-0498">Mitosis</keyword>
<dbReference type="Proteomes" id="UP001204833">
    <property type="component" value="Unassembled WGS sequence"/>
</dbReference>
<dbReference type="Pfam" id="PF12348">
    <property type="entry name" value="CLASP_N"/>
    <property type="match status" value="1"/>
</dbReference>
<keyword evidence="6" id="KW-0131">Cell cycle</keyword>
<evidence type="ECO:0000256" key="5">
    <source>
        <dbReference type="ARBA" id="ARBA00022701"/>
    </source>
</evidence>
<protein>
    <recommendedName>
        <fullName evidence="3">Protein STU1</fullName>
    </recommendedName>
</protein>
<dbReference type="Gene3D" id="1.25.10.10">
    <property type="entry name" value="Leucine-rich Repeat Variant"/>
    <property type="match status" value="2"/>
</dbReference>
<evidence type="ECO:0000256" key="7">
    <source>
        <dbReference type="SAM" id="MobiDB-lite"/>
    </source>
</evidence>
<keyword evidence="4" id="KW-0132">Cell division</keyword>
<evidence type="ECO:0000256" key="3">
    <source>
        <dbReference type="ARBA" id="ARBA00016012"/>
    </source>
</evidence>
<feature type="region of interest" description="Disordered" evidence="7">
    <location>
        <begin position="224"/>
        <end position="253"/>
    </location>
</feature>
<evidence type="ECO:0000313" key="10">
    <source>
        <dbReference type="Proteomes" id="UP001204833"/>
    </source>
</evidence>
<dbReference type="GO" id="GO:0051301">
    <property type="term" value="P:cell division"/>
    <property type="evidence" value="ECO:0007669"/>
    <property type="project" value="UniProtKB-KW"/>
</dbReference>
<evidence type="ECO:0000256" key="4">
    <source>
        <dbReference type="ARBA" id="ARBA00022618"/>
    </source>
</evidence>
<sequence>MMSTGPPNSQESLQVMESSASSNEVKLQHMQTLKAHIKRNSIDLSEVPMYLRIIMKGLEFKEHGISNISFNALSYLIKRISAQDRSGEILKQQSFLILPVLINKLGSDNSSVSKKALEDYWLSAPEEVEHAVNEISFTSTNMQIAIESILWMEQIVQNVSVKLNVRFFAPAILRMLSKNQGHEELIDSVRQLFLSYIQHSSSPQVRQYLEFQCKSYNIDKKTTEKILPRSRPSSSRSSSSRSSEKRVATPKIPERDSEVDTVYFSSSLSNLLDKVHYELASSVKPKDVSDGVELHHIFDTFYQCFEGKEGESNWKQRERRIVETRSLLRGNAANAFKEDLVSCLKSFANPMCKGASSLRTTLCTHTCQLIKECAIILKSDFEPCSDLLFPTLMKLCLSTKSITSGNAHMVISALYANLPCNAKLFQRIVQSMDEPNFKPRSFAVTWLQILLLRYALDHSFFNGQYGLAIDTCNKLMIKLLKDANPNVRQVSKECYWCFSRIFPEESEALIGKFDANTIRALERSQRELGVSATTTRKLSTKISAPPLKESTWDRIKDQQQMKVSSRSTSRESNPDSLVASSYNRPKAPRAVPQALKNESNRATPRAASWNASQKDAAGLPERARSRTEVFPKPPVSKEDEVVVRHSASEPPVESSRVFSKDQDPMIDFMSSKSTSDLMEGVSLLKYAIISKEDVSNAHALKSRLRYISEKDPMVLKQLFSSNDYVFKTAAKLFTLDDFVRVCSIIFVEVDQRVYELMTGDIAFNDFFNEQISLLGTVIDSPAIAGSTNFKFLISSYQFKIAKSIFQTFSIALTKVKLTDVQFGELFQEMVRSISVLKGSEAHTNLKQLFCQLYAIDSYKFTQLLDEAEFAMKDEVESIVGIDSTVHLENPLDQSVFELTEVNPGGLKEDYAPKSADDGFTMVVPKLRDETTNNDCNSKCSPLGQIAEMGEDDVVMVDEENDVQMQSSMPIEVDAKISNNTAQDESIMKGTRPFKLMVKGSQEDAISYSDPIVSNIKPHEDLIQDMASIHIENPSSRPLKSQDAVQTMIDKVDPLRARTNKTKKINIYEDYKLPASEPRNERNIETVTFYSQLFGKGLGGDSLAVEQFNNCCDVIASIANVEDKTQSMISVSQSIASLSATSFEFREYFLTTGKHKLTSSLWEYFELGFQYGARPMTTLEVMDGLIILKLLLRYDETMDPNEIFRVMDFTCKLVTNVCNEMFLIWREIVTSIIKYGSHSNSKHDSLKSSIEKMSFGYLMDTTGTSHNLAMTQLCLYFLSSTLIQETEFSEERLCQLDEMLGKFFNCDVAELRHSAIVCYSCILKNSALSSDQKQVMERLKSRYPIAKQRLIEEYSK</sequence>
<evidence type="ECO:0000259" key="8">
    <source>
        <dbReference type="SMART" id="SM01349"/>
    </source>
</evidence>
<dbReference type="GO" id="GO:0005815">
    <property type="term" value="C:microtubule organizing center"/>
    <property type="evidence" value="ECO:0007669"/>
    <property type="project" value="TreeGrafter"/>
</dbReference>
<dbReference type="SUPFAM" id="SSF48371">
    <property type="entry name" value="ARM repeat"/>
    <property type="match status" value="1"/>
</dbReference>
<feature type="domain" description="TOG" evidence="8">
    <location>
        <begin position="287"/>
        <end position="534"/>
    </location>
</feature>
<comment type="caution">
    <text evidence="9">The sequence shown here is derived from an EMBL/GenBank/DDBJ whole genome shotgun (WGS) entry which is preliminary data.</text>
</comment>
<dbReference type="InterPro" id="IPR034085">
    <property type="entry name" value="TOG"/>
</dbReference>
<keyword evidence="10" id="KW-1185">Reference proteome</keyword>
<organism evidence="9 10">
    <name type="scientific">Candida theae</name>
    <dbReference type="NCBI Taxonomy" id="1198502"/>
    <lineage>
        <taxon>Eukaryota</taxon>
        <taxon>Fungi</taxon>
        <taxon>Dikarya</taxon>
        <taxon>Ascomycota</taxon>
        <taxon>Saccharomycotina</taxon>
        <taxon>Pichiomycetes</taxon>
        <taxon>Debaryomycetaceae</taxon>
        <taxon>Candida/Lodderomyces clade</taxon>
        <taxon>Candida</taxon>
    </lineage>
</organism>
<evidence type="ECO:0000256" key="2">
    <source>
        <dbReference type="ARBA" id="ARBA00009549"/>
    </source>
</evidence>
<feature type="compositionally biased region" description="Basic and acidic residues" evidence="7">
    <location>
        <begin position="621"/>
        <end position="647"/>
    </location>
</feature>
<dbReference type="GO" id="GO:1990023">
    <property type="term" value="C:mitotic spindle midzone"/>
    <property type="evidence" value="ECO:0007669"/>
    <property type="project" value="TreeGrafter"/>
</dbReference>
<feature type="region of interest" description="Disordered" evidence="7">
    <location>
        <begin position="548"/>
        <end position="656"/>
    </location>
</feature>
<dbReference type="GeneID" id="76150944"/>
<dbReference type="InterPro" id="IPR024395">
    <property type="entry name" value="CLASP_N_dom"/>
</dbReference>
<dbReference type="SMART" id="SM01349">
    <property type="entry name" value="TOG"/>
    <property type="match status" value="1"/>
</dbReference>
<dbReference type="GO" id="GO:0060172">
    <property type="term" value="P:astral microtubule depolymerization"/>
    <property type="evidence" value="ECO:0007669"/>
    <property type="project" value="TreeGrafter"/>
</dbReference>
<dbReference type="InterPro" id="IPR016024">
    <property type="entry name" value="ARM-type_fold"/>
</dbReference>
<feature type="compositionally biased region" description="Low complexity" evidence="7">
    <location>
        <begin position="229"/>
        <end position="241"/>
    </location>
</feature>
<comment type="similarity">
    <text evidence="2">Belongs to the CLASP family.</text>
</comment>
<dbReference type="PANTHER" id="PTHR21567:SF9">
    <property type="entry name" value="CLIP-ASSOCIATING PROTEIN"/>
    <property type="match status" value="1"/>
</dbReference>
<dbReference type="GO" id="GO:0005876">
    <property type="term" value="C:spindle microtubule"/>
    <property type="evidence" value="ECO:0007669"/>
    <property type="project" value="TreeGrafter"/>
</dbReference>
<accession>A0AAD5BED8</accession>
<feature type="compositionally biased region" description="Polar residues" evidence="7">
    <location>
        <begin position="574"/>
        <end position="583"/>
    </location>
</feature>
<keyword evidence="5" id="KW-0493">Microtubule</keyword>
<gene>
    <name evidence="9" type="ORF">KGF57_002885</name>
</gene>
<dbReference type="GO" id="GO:0008017">
    <property type="term" value="F:microtubule binding"/>
    <property type="evidence" value="ECO:0007669"/>
    <property type="project" value="TreeGrafter"/>
</dbReference>
<evidence type="ECO:0000256" key="6">
    <source>
        <dbReference type="ARBA" id="ARBA00022776"/>
    </source>
</evidence>
<dbReference type="EMBL" id="JAIHNG010000119">
    <property type="protein sequence ID" value="KAI5958077.1"/>
    <property type="molecule type" value="Genomic_DNA"/>
</dbReference>
<feature type="compositionally biased region" description="Basic and acidic residues" evidence="7">
    <location>
        <begin position="550"/>
        <end position="559"/>
    </location>
</feature>
<evidence type="ECO:0000313" key="9">
    <source>
        <dbReference type="EMBL" id="KAI5958077.1"/>
    </source>
</evidence>
<feature type="compositionally biased region" description="Basic and acidic residues" evidence="7">
    <location>
        <begin position="242"/>
        <end position="253"/>
    </location>
</feature>
<dbReference type="GO" id="GO:0005881">
    <property type="term" value="C:cytoplasmic microtubule"/>
    <property type="evidence" value="ECO:0007669"/>
    <property type="project" value="TreeGrafter"/>
</dbReference>
<name>A0AAD5BED8_9ASCO</name>
<dbReference type="InterPro" id="IPR011989">
    <property type="entry name" value="ARM-like"/>
</dbReference>
<dbReference type="RefSeq" id="XP_051608712.1">
    <property type="nucleotide sequence ID" value="XM_051752245.1"/>
</dbReference>